<dbReference type="Pfam" id="PF04290">
    <property type="entry name" value="DctQ"/>
    <property type="match status" value="1"/>
</dbReference>
<evidence type="ECO:0000256" key="1">
    <source>
        <dbReference type="ARBA" id="ARBA00004651"/>
    </source>
</evidence>
<feature type="transmembrane region" description="Helical" evidence="7">
    <location>
        <begin position="126"/>
        <end position="148"/>
    </location>
</feature>
<feature type="transmembrane region" description="Helical" evidence="7">
    <location>
        <begin position="12"/>
        <end position="32"/>
    </location>
</feature>
<name>A0A4R1MS46_9FIRM</name>
<keyword evidence="4 7" id="KW-0812">Transmembrane</keyword>
<feature type="domain" description="Tripartite ATP-independent periplasmic transporters DctQ component" evidence="8">
    <location>
        <begin position="23"/>
        <end position="145"/>
    </location>
</feature>
<keyword evidence="2" id="KW-0813">Transport</keyword>
<dbReference type="OrthoDB" id="45144at2"/>
<evidence type="ECO:0000313" key="9">
    <source>
        <dbReference type="EMBL" id="TCK92743.1"/>
    </source>
</evidence>
<reference evidence="9 10" key="1">
    <citation type="submission" date="2019-03" db="EMBL/GenBank/DDBJ databases">
        <title>Genomic Encyclopedia of Type Strains, Phase IV (KMG-IV): sequencing the most valuable type-strain genomes for metagenomic binning, comparative biology and taxonomic classification.</title>
        <authorList>
            <person name="Goeker M."/>
        </authorList>
    </citation>
    <scope>NUCLEOTIDE SEQUENCE [LARGE SCALE GENOMIC DNA]</scope>
    <source>
        <strain evidence="9 10">DSM 24176</strain>
    </source>
</reference>
<sequence length="162" mass="18494">MKFKNLLIKCLDLLTFISFVILISIVLIQILGRTPLLPRAFHWTEELTRMIFIFLVSITSITAVLNNEFVSVDLITSRFTGQTKIIIDMVTHFVLGAFLLYLTPAANKFMMLGARQLSPGLRISRQYVYGFMLLCILGMGLAQVYMGIKKIIELKTNRKETE</sequence>
<evidence type="ECO:0000256" key="2">
    <source>
        <dbReference type="ARBA" id="ARBA00022448"/>
    </source>
</evidence>
<evidence type="ECO:0000256" key="5">
    <source>
        <dbReference type="ARBA" id="ARBA00022989"/>
    </source>
</evidence>
<dbReference type="RefSeq" id="WP_132282602.1">
    <property type="nucleotide sequence ID" value="NZ_SMGQ01000013.1"/>
</dbReference>
<gene>
    <name evidence="9" type="ORF">EDC19_1898</name>
</gene>
<dbReference type="AlphaFoldDB" id="A0A4R1MS46"/>
<dbReference type="Proteomes" id="UP000294545">
    <property type="component" value="Unassembled WGS sequence"/>
</dbReference>
<keyword evidence="5 7" id="KW-1133">Transmembrane helix</keyword>
<dbReference type="InterPro" id="IPR055348">
    <property type="entry name" value="DctQ"/>
</dbReference>
<proteinExistence type="predicted"/>
<protein>
    <submittedName>
        <fullName evidence="9">TRAP-type C4-dicarboxylate transport system permease small subunit</fullName>
    </submittedName>
</protein>
<keyword evidence="10" id="KW-1185">Reference proteome</keyword>
<dbReference type="GO" id="GO:0005886">
    <property type="term" value="C:plasma membrane"/>
    <property type="evidence" value="ECO:0007669"/>
    <property type="project" value="UniProtKB-SubCell"/>
</dbReference>
<evidence type="ECO:0000256" key="6">
    <source>
        <dbReference type="ARBA" id="ARBA00023136"/>
    </source>
</evidence>
<comment type="caution">
    <text evidence="9">The sequence shown here is derived from an EMBL/GenBank/DDBJ whole genome shotgun (WGS) entry which is preliminary data.</text>
</comment>
<feature type="transmembrane region" description="Helical" evidence="7">
    <location>
        <begin position="85"/>
        <end position="106"/>
    </location>
</feature>
<evidence type="ECO:0000256" key="7">
    <source>
        <dbReference type="SAM" id="Phobius"/>
    </source>
</evidence>
<evidence type="ECO:0000256" key="4">
    <source>
        <dbReference type="ARBA" id="ARBA00022692"/>
    </source>
</evidence>
<feature type="transmembrane region" description="Helical" evidence="7">
    <location>
        <begin position="47"/>
        <end position="65"/>
    </location>
</feature>
<evidence type="ECO:0000313" key="10">
    <source>
        <dbReference type="Proteomes" id="UP000294545"/>
    </source>
</evidence>
<keyword evidence="3" id="KW-1003">Cell membrane</keyword>
<evidence type="ECO:0000259" key="8">
    <source>
        <dbReference type="Pfam" id="PF04290"/>
    </source>
</evidence>
<evidence type="ECO:0000256" key="3">
    <source>
        <dbReference type="ARBA" id="ARBA00022475"/>
    </source>
</evidence>
<dbReference type="EMBL" id="SMGQ01000013">
    <property type="protein sequence ID" value="TCK92743.1"/>
    <property type="molecule type" value="Genomic_DNA"/>
</dbReference>
<comment type="subcellular location">
    <subcellularLocation>
        <location evidence="1">Cell membrane</location>
        <topology evidence="1">Multi-pass membrane protein</topology>
    </subcellularLocation>
</comment>
<keyword evidence="6 7" id="KW-0472">Membrane</keyword>
<accession>A0A4R1MS46</accession>
<organism evidence="9 10">
    <name type="scientific">Natranaerovirga hydrolytica</name>
    <dbReference type="NCBI Taxonomy" id="680378"/>
    <lineage>
        <taxon>Bacteria</taxon>
        <taxon>Bacillati</taxon>
        <taxon>Bacillota</taxon>
        <taxon>Clostridia</taxon>
        <taxon>Lachnospirales</taxon>
        <taxon>Natranaerovirgaceae</taxon>
        <taxon>Natranaerovirga</taxon>
    </lineage>
</organism>